<evidence type="ECO:0000313" key="2">
    <source>
        <dbReference type="EMBL" id="CEG55757.1"/>
    </source>
</evidence>
<gene>
    <name evidence="2" type="ORF">LFA_0284</name>
</gene>
<dbReference type="InterPro" id="IPR036188">
    <property type="entry name" value="FAD/NAD-bd_sf"/>
</dbReference>
<dbReference type="InterPro" id="IPR038732">
    <property type="entry name" value="HpyO/CreE_NAD-binding"/>
</dbReference>
<sequence>MLNDSGLIKIAIVGGGPAGVSLCLQLSQALNELNLETKIHILLFEKSSDIGWGTPYSLREEAFCINLPKEYMTLIPEKYHHFSQWLTARYKEQLTTFPARHYFGQYAQEQFATLQNSNALEIIPCIEHDVLDIFPIDSAHYQIHARHKNQEVTYQVTQVILAIGHLPSNLFAHLHLIPHYQINPWDMQAYQNLPTHYHVGIIGSRLTAIDVALKLRQQKHQGPITMISRLGLLSSVRGSHPIPMMRYLTPINIQNLLLHRHSQPLLPSLISLFEQEITPYLPEALDLSKTINLIQSLSPLERIRYEIHHAVRHKTAWQSVLSCFYQITFRLWPQFPVEQQQLFLQNDARLMSTFLCSFPLNKAQIIYAMMRRQQLSVHKGLTDIVKTPTHFSVALEQEKPILCDHIILAVGSGNNPETVPLLVNLLKQKLIKKHPLGGICIDTKTHQVLAPNAAGSSRIFALGELVKGSHFKMIEIGQVVEQARIITHQVIKQVMETTTVC</sequence>
<dbReference type="HOGENOM" id="CLU_020215_3_0_6"/>
<dbReference type="KEGG" id="lfa:LFA_0284"/>
<dbReference type="PANTHER" id="PTHR40254">
    <property type="entry name" value="BLR0577 PROTEIN"/>
    <property type="match status" value="1"/>
</dbReference>
<dbReference type="Gene3D" id="3.50.50.60">
    <property type="entry name" value="FAD/NAD(P)-binding domain"/>
    <property type="match status" value="1"/>
</dbReference>
<dbReference type="SUPFAM" id="SSF51905">
    <property type="entry name" value="FAD/NAD(P)-binding domain"/>
    <property type="match status" value="1"/>
</dbReference>
<name>A0A098FZU7_9GAMM</name>
<keyword evidence="3" id="KW-1185">Reference proteome</keyword>
<dbReference type="EMBL" id="LN614827">
    <property type="protein sequence ID" value="CEG55757.1"/>
    <property type="molecule type" value="Genomic_DNA"/>
</dbReference>
<evidence type="ECO:0000313" key="3">
    <source>
        <dbReference type="Proteomes" id="UP000032430"/>
    </source>
</evidence>
<reference evidence="3" key="1">
    <citation type="submission" date="2014-09" db="EMBL/GenBank/DDBJ databases">
        <authorList>
            <person name="Gomez-Valero L."/>
        </authorList>
    </citation>
    <scope>NUCLEOTIDE SEQUENCE [LARGE SCALE GENOMIC DNA]</scope>
    <source>
        <strain evidence="3">ATCC700992</strain>
    </source>
</reference>
<dbReference type="Proteomes" id="UP000032430">
    <property type="component" value="Chromosome I"/>
</dbReference>
<dbReference type="AlphaFoldDB" id="A0A098FZU7"/>
<evidence type="ECO:0000259" key="1">
    <source>
        <dbReference type="Pfam" id="PF13454"/>
    </source>
</evidence>
<organism evidence="2 3">
    <name type="scientific">Legionella fallonii LLAP-10</name>
    <dbReference type="NCBI Taxonomy" id="1212491"/>
    <lineage>
        <taxon>Bacteria</taxon>
        <taxon>Pseudomonadati</taxon>
        <taxon>Pseudomonadota</taxon>
        <taxon>Gammaproteobacteria</taxon>
        <taxon>Legionellales</taxon>
        <taxon>Legionellaceae</taxon>
        <taxon>Legionella</taxon>
    </lineage>
</organism>
<accession>A0A098FZU7</accession>
<dbReference type="RefSeq" id="WP_045094576.1">
    <property type="nucleotide sequence ID" value="NZ_LN614827.1"/>
</dbReference>
<proteinExistence type="predicted"/>
<protein>
    <recommendedName>
        <fullName evidence="1">FAD-dependent urate hydroxylase HpyO/Asp monooxygenase CreE-like FAD/NAD(P)-binding domain-containing protein</fullName>
    </recommendedName>
</protein>
<dbReference type="STRING" id="1212491.LFA_0284"/>
<feature type="domain" description="FAD-dependent urate hydroxylase HpyO/Asp monooxygenase CreE-like FAD/NAD(P)-binding" evidence="1">
    <location>
        <begin position="11"/>
        <end position="165"/>
    </location>
</feature>
<dbReference type="Pfam" id="PF13454">
    <property type="entry name" value="NAD_binding_9"/>
    <property type="match status" value="1"/>
</dbReference>
<dbReference type="InterPro" id="IPR052189">
    <property type="entry name" value="L-asp_N-monooxygenase_NS-form"/>
</dbReference>
<dbReference type="PANTHER" id="PTHR40254:SF1">
    <property type="entry name" value="BLR0577 PROTEIN"/>
    <property type="match status" value="1"/>
</dbReference>